<evidence type="ECO:0000256" key="1">
    <source>
        <dbReference type="SAM" id="SignalP"/>
    </source>
</evidence>
<reference evidence="2" key="1">
    <citation type="submission" date="2014-12" db="EMBL/GenBank/DDBJ databases">
        <title>Insight into the proteome of Arion vulgaris.</title>
        <authorList>
            <person name="Aradska J."/>
            <person name="Bulat T."/>
            <person name="Smidak R."/>
            <person name="Sarate P."/>
            <person name="Gangsoo J."/>
            <person name="Sialana F."/>
            <person name="Bilban M."/>
            <person name="Lubec G."/>
        </authorList>
    </citation>
    <scope>NUCLEOTIDE SEQUENCE</scope>
    <source>
        <tissue evidence="2">Skin</tissue>
    </source>
</reference>
<feature type="signal peptide" evidence="1">
    <location>
        <begin position="1"/>
        <end position="20"/>
    </location>
</feature>
<organism evidence="2">
    <name type="scientific">Arion vulgaris</name>
    <dbReference type="NCBI Taxonomy" id="1028688"/>
    <lineage>
        <taxon>Eukaryota</taxon>
        <taxon>Metazoa</taxon>
        <taxon>Spiralia</taxon>
        <taxon>Lophotrochozoa</taxon>
        <taxon>Mollusca</taxon>
        <taxon>Gastropoda</taxon>
        <taxon>Heterobranchia</taxon>
        <taxon>Euthyneura</taxon>
        <taxon>Panpulmonata</taxon>
        <taxon>Eupulmonata</taxon>
        <taxon>Stylommatophora</taxon>
        <taxon>Helicina</taxon>
        <taxon>Arionoidea</taxon>
        <taxon>Arionidae</taxon>
        <taxon>Arion</taxon>
    </lineage>
</organism>
<proteinExistence type="predicted"/>
<accession>A0A0B7BZK3</accession>
<feature type="non-terminal residue" evidence="2">
    <location>
        <position position="1"/>
    </location>
</feature>
<name>A0A0B7BZK3_9EUPU</name>
<dbReference type="EMBL" id="HACG01051773">
    <property type="protein sequence ID" value="CEK98644.1"/>
    <property type="molecule type" value="Transcribed_RNA"/>
</dbReference>
<gene>
    <name evidence="2" type="primary">ORF219231</name>
</gene>
<protein>
    <submittedName>
        <fullName evidence="2">Uncharacterized protein</fullName>
    </submittedName>
</protein>
<sequence>WLTFSKFLLINSPFAEQVWAILASESISEYSLTSWKVGIQVYIFYVSLSSLSGTSKCCH</sequence>
<dbReference type="AlphaFoldDB" id="A0A0B7BZK3"/>
<evidence type="ECO:0000313" key="2">
    <source>
        <dbReference type="EMBL" id="CEK98644.1"/>
    </source>
</evidence>
<feature type="chain" id="PRO_5002113971" evidence="1">
    <location>
        <begin position="21"/>
        <end position="59"/>
    </location>
</feature>
<keyword evidence="1" id="KW-0732">Signal</keyword>